<dbReference type="PANTHER" id="PTHR43736">
    <property type="entry name" value="ADP-RIBOSE PYROPHOSPHATASE"/>
    <property type="match status" value="1"/>
</dbReference>
<sequence length="140" mass="16071">MRQDLAVTVDAVIFLEENNALYLLVIKRKNQPFQGHWALPGGFLEEDELLQTGCLRELEEETGLQLQQLEKVGIYDAINRDPRGRTLSVAFTAKLQERKQICANDDADEAKWILLKDIEEMAFDHHQIIQDAIKKLQIAL</sequence>
<evidence type="ECO:0000259" key="1">
    <source>
        <dbReference type="PROSITE" id="PS51462"/>
    </source>
</evidence>
<comment type="caution">
    <text evidence="2">The sequence shown here is derived from an EMBL/GenBank/DDBJ whole genome shotgun (WGS) entry which is preliminary data.</text>
</comment>
<dbReference type="Pfam" id="PF00293">
    <property type="entry name" value="NUDIX"/>
    <property type="match status" value="1"/>
</dbReference>
<evidence type="ECO:0000313" key="3">
    <source>
        <dbReference type="Proteomes" id="UP000719267"/>
    </source>
</evidence>
<dbReference type="InterPro" id="IPR020084">
    <property type="entry name" value="NUDIX_hydrolase_CS"/>
</dbReference>
<proteinExistence type="predicted"/>
<evidence type="ECO:0000313" key="2">
    <source>
        <dbReference type="EMBL" id="MBW2960720.1"/>
    </source>
</evidence>
<dbReference type="Proteomes" id="UP000719267">
    <property type="component" value="Unassembled WGS sequence"/>
</dbReference>
<dbReference type="CDD" id="cd18873">
    <property type="entry name" value="NUDIX_NadM_like"/>
    <property type="match status" value="1"/>
</dbReference>
<name>A0ABS6VYR0_9FLAO</name>
<keyword evidence="2" id="KW-0378">Hydrolase</keyword>
<accession>A0ABS6VYR0</accession>
<keyword evidence="3" id="KW-1185">Reference proteome</keyword>
<reference evidence="2 3" key="1">
    <citation type="submission" date="2021-07" db="EMBL/GenBank/DDBJ databases">
        <title>Mesonia aestuariivivens sp. nov., isolated from a tidal flat.</title>
        <authorList>
            <person name="Kim Y.-O."/>
            <person name="Yoon J.-H."/>
        </authorList>
    </citation>
    <scope>NUCLEOTIDE SEQUENCE [LARGE SCALE GENOMIC DNA]</scope>
    <source>
        <strain evidence="2 3">JHPTF-M18</strain>
    </source>
</reference>
<dbReference type="PANTHER" id="PTHR43736:SF1">
    <property type="entry name" value="DIHYDRONEOPTERIN TRIPHOSPHATE DIPHOSPHATASE"/>
    <property type="match status" value="1"/>
</dbReference>
<dbReference type="PROSITE" id="PS51462">
    <property type="entry name" value="NUDIX"/>
    <property type="match status" value="1"/>
</dbReference>
<organism evidence="2 3">
    <name type="scientific">Mesonia aestuariivivens</name>
    <dbReference type="NCBI Taxonomy" id="2796128"/>
    <lineage>
        <taxon>Bacteria</taxon>
        <taxon>Pseudomonadati</taxon>
        <taxon>Bacteroidota</taxon>
        <taxon>Flavobacteriia</taxon>
        <taxon>Flavobacteriales</taxon>
        <taxon>Flavobacteriaceae</taxon>
        <taxon>Mesonia</taxon>
    </lineage>
</organism>
<protein>
    <submittedName>
        <fullName evidence="2">NUDIX hydrolase</fullName>
    </submittedName>
</protein>
<feature type="domain" description="Nudix hydrolase" evidence="1">
    <location>
        <begin position="4"/>
        <end position="137"/>
    </location>
</feature>
<dbReference type="GO" id="GO:0016787">
    <property type="term" value="F:hydrolase activity"/>
    <property type="evidence" value="ECO:0007669"/>
    <property type="project" value="UniProtKB-KW"/>
</dbReference>
<gene>
    <name evidence="2" type="ORF">KW502_02750</name>
</gene>
<dbReference type="PROSITE" id="PS00893">
    <property type="entry name" value="NUDIX_BOX"/>
    <property type="match status" value="1"/>
</dbReference>
<dbReference type="EMBL" id="JAHWDF010000002">
    <property type="protein sequence ID" value="MBW2960720.1"/>
    <property type="molecule type" value="Genomic_DNA"/>
</dbReference>
<dbReference type="InterPro" id="IPR000086">
    <property type="entry name" value="NUDIX_hydrolase_dom"/>
</dbReference>
<dbReference type="RefSeq" id="WP_219039001.1">
    <property type="nucleotide sequence ID" value="NZ_JAHWDF010000002.1"/>
</dbReference>